<evidence type="ECO:0000313" key="2">
    <source>
        <dbReference type="EMBL" id="TKI89476.1"/>
    </source>
</evidence>
<feature type="non-terminal residue" evidence="2">
    <location>
        <position position="1"/>
    </location>
</feature>
<dbReference type="EMBL" id="SZON01001870">
    <property type="protein sequence ID" value="TKI89476.1"/>
    <property type="molecule type" value="Genomic_DNA"/>
</dbReference>
<comment type="similarity">
    <text evidence="1">Belongs to the enoyl-CoA hydratase/isomerase family.</text>
</comment>
<dbReference type="InterPro" id="IPR029045">
    <property type="entry name" value="ClpP/crotonase-like_dom_sf"/>
</dbReference>
<dbReference type="Proteomes" id="UP000305222">
    <property type="component" value="Unassembled WGS sequence"/>
</dbReference>
<accession>A0A4U3AL23</accession>
<protein>
    <submittedName>
        <fullName evidence="2">Enoyl-CoA hydratase</fullName>
    </submittedName>
</protein>
<proteinExistence type="inferred from homology"/>
<organism evidence="2 3">
    <name type="scientific">Bacillus wiedmannii</name>
    <dbReference type="NCBI Taxonomy" id="1890302"/>
    <lineage>
        <taxon>Bacteria</taxon>
        <taxon>Bacillati</taxon>
        <taxon>Bacillota</taxon>
        <taxon>Bacilli</taxon>
        <taxon>Bacillales</taxon>
        <taxon>Bacillaceae</taxon>
        <taxon>Bacillus</taxon>
        <taxon>Bacillus cereus group</taxon>
    </lineage>
</organism>
<comment type="caution">
    <text evidence="2">The sequence shown here is derived from an EMBL/GenBank/DDBJ whole genome shotgun (WGS) entry which is preliminary data.</text>
</comment>
<gene>
    <name evidence="2" type="ORF">FC699_25960</name>
</gene>
<reference evidence="2 3" key="1">
    <citation type="journal article" date="2019" name="Environ. Microbiol.">
        <title>An active ?-lactamase is a part of an orchestrated cell wall stress resistance network of Bacillus subtilis and related rhizosphere species.</title>
        <authorList>
            <person name="Bucher T."/>
            <person name="Keren-Paz A."/>
            <person name="Hausser J."/>
            <person name="Olender T."/>
            <person name="Cytryn E."/>
            <person name="Kolodkin-Gal I."/>
        </authorList>
    </citation>
    <scope>NUCLEOTIDE SEQUENCE [LARGE SCALE GENOMIC DNA]</scope>
    <source>
        <strain evidence="2 3">I5</strain>
    </source>
</reference>
<evidence type="ECO:0000256" key="1">
    <source>
        <dbReference type="ARBA" id="ARBA00005254"/>
    </source>
</evidence>
<evidence type="ECO:0000313" key="3">
    <source>
        <dbReference type="Proteomes" id="UP000305222"/>
    </source>
</evidence>
<sequence>IEAENFGHVFQTSDVREGVEAFIEKRAPIFHHK</sequence>
<name>A0A4U3AL23_9BACI</name>
<dbReference type="AlphaFoldDB" id="A0A4U3AL23"/>
<dbReference type="InterPro" id="IPR014748">
    <property type="entry name" value="Enoyl-CoA_hydra_C"/>
</dbReference>
<dbReference type="Gene3D" id="1.10.12.10">
    <property type="entry name" value="Lyase 2-enoyl-coa Hydratase, Chain A, domain 2"/>
    <property type="match status" value="1"/>
</dbReference>
<dbReference type="SUPFAM" id="SSF52096">
    <property type="entry name" value="ClpP/crotonase"/>
    <property type="match status" value="1"/>
</dbReference>